<sequence>GRNSACIQSPVKTVVCIRSTEGTSVHVRSPAGTSSNSGEADKDR</sequence>
<dbReference type="VEuPathDB" id="ToxoDB:CSUI_009067"/>
<dbReference type="EMBL" id="MIGC01005257">
    <property type="protein sequence ID" value="PHJ17113.1"/>
    <property type="molecule type" value="Genomic_DNA"/>
</dbReference>
<dbReference type="RefSeq" id="XP_067918838.1">
    <property type="nucleotide sequence ID" value="XM_068069186.1"/>
</dbReference>
<evidence type="ECO:0000313" key="3">
    <source>
        <dbReference type="Proteomes" id="UP000221165"/>
    </source>
</evidence>
<dbReference type="AlphaFoldDB" id="A0A2C6KL47"/>
<comment type="caution">
    <text evidence="2">The sequence shown here is derived from an EMBL/GenBank/DDBJ whole genome shotgun (WGS) entry which is preliminary data.</text>
</comment>
<keyword evidence="3" id="KW-1185">Reference proteome</keyword>
<feature type="region of interest" description="Disordered" evidence="1">
    <location>
        <begin position="22"/>
        <end position="44"/>
    </location>
</feature>
<proteinExistence type="predicted"/>
<evidence type="ECO:0000256" key="1">
    <source>
        <dbReference type="SAM" id="MobiDB-lite"/>
    </source>
</evidence>
<organism evidence="2 3">
    <name type="scientific">Cystoisospora suis</name>
    <dbReference type="NCBI Taxonomy" id="483139"/>
    <lineage>
        <taxon>Eukaryota</taxon>
        <taxon>Sar</taxon>
        <taxon>Alveolata</taxon>
        <taxon>Apicomplexa</taxon>
        <taxon>Conoidasida</taxon>
        <taxon>Coccidia</taxon>
        <taxon>Eucoccidiorida</taxon>
        <taxon>Eimeriorina</taxon>
        <taxon>Sarcocystidae</taxon>
        <taxon>Cystoisospora</taxon>
    </lineage>
</organism>
<gene>
    <name evidence="2" type="ORF">CSUI_009067</name>
</gene>
<feature type="non-terminal residue" evidence="2">
    <location>
        <position position="44"/>
    </location>
</feature>
<name>A0A2C6KL47_9APIC</name>
<reference evidence="2 3" key="1">
    <citation type="journal article" date="2017" name="Int. J. Parasitol.">
        <title>The genome of the protozoan parasite Cystoisospora suis and a reverse vaccinology approach to identify vaccine candidates.</title>
        <authorList>
            <person name="Palmieri N."/>
            <person name="Shrestha A."/>
            <person name="Ruttkowski B."/>
            <person name="Beck T."/>
            <person name="Vogl C."/>
            <person name="Tomley F."/>
            <person name="Blake D.P."/>
            <person name="Joachim A."/>
        </authorList>
    </citation>
    <scope>NUCLEOTIDE SEQUENCE [LARGE SCALE GENOMIC DNA]</scope>
    <source>
        <strain evidence="2 3">Wien I</strain>
    </source>
</reference>
<accession>A0A2C6KL47</accession>
<dbReference type="Proteomes" id="UP000221165">
    <property type="component" value="Unassembled WGS sequence"/>
</dbReference>
<dbReference type="GeneID" id="94432397"/>
<protein>
    <submittedName>
        <fullName evidence="2">Uncharacterized protein</fullName>
    </submittedName>
</protein>
<evidence type="ECO:0000313" key="2">
    <source>
        <dbReference type="EMBL" id="PHJ17113.1"/>
    </source>
</evidence>
<feature type="non-terminal residue" evidence="2">
    <location>
        <position position="1"/>
    </location>
</feature>